<proteinExistence type="predicted"/>
<keyword evidence="2" id="KW-1185">Reference proteome</keyword>
<dbReference type="VEuPathDB" id="FungiDB:SPRG_16179"/>
<organism evidence="1 2">
    <name type="scientific">Saprolegnia parasitica (strain CBS 223.65)</name>
    <dbReference type="NCBI Taxonomy" id="695850"/>
    <lineage>
        <taxon>Eukaryota</taxon>
        <taxon>Sar</taxon>
        <taxon>Stramenopiles</taxon>
        <taxon>Oomycota</taxon>
        <taxon>Saprolegniomycetes</taxon>
        <taxon>Saprolegniales</taxon>
        <taxon>Saprolegniaceae</taxon>
        <taxon>Saprolegnia</taxon>
    </lineage>
</organism>
<dbReference type="AlphaFoldDB" id="A0A067BVZ4"/>
<name>A0A067BVZ4_SAPPC</name>
<dbReference type="EMBL" id="KK583431">
    <property type="protein sequence ID" value="KDO18471.1"/>
    <property type="molecule type" value="Genomic_DNA"/>
</dbReference>
<sequence>CRPTTDLRMLVSLLTTQLQDRQARWDAVNCVAAKFGACKQEMRQFAANLCRGQIAASLLISTLDEWLVMSLGAAFGEEVVGVVAAALKHAYWVQSAEAMQAAPDHSLLMLLRQHEVPEVLRMLKEPTEHGTSVTTQLIHAQVHKCYLTVAAKLADAVKEGILAAATSAENAVESRSTAILHVLRLALQRRLKCSGTSVLVTSLPSGKGSVFDCGDHGPSLFSVHNDGSLLLNVPRGLLARLDELSSTLSPSVAWSSTMATRTLDVIRNEAYGAVDGIVPRCG</sequence>
<accession>A0A067BVZ4</accession>
<gene>
    <name evidence="1" type="ORF">SPRG_16179</name>
</gene>
<dbReference type="RefSeq" id="XP_012210816.1">
    <property type="nucleotide sequence ID" value="XM_012355426.1"/>
</dbReference>
<feature type="non-terminal residue" evidence="1">
    <location>
        <position position="1"/>
    </location>
</feature>
<dbReference type="KEGG" id="spar:SPRG_16179"/>
<reference evidence="1 2" key="1">
    <citation type="journal article" date="2013" name="PLoS Genet.">
        <title>Distinctive expansion of potential virulence genes in the genome of the oomycete fish pathogen Saprolegnia parasitica.</title>
        <authorList>
            <person name="Jiang R.H."/>
            <person name="de Bruijn I."/>
            <person name="Haas B.J."/>
            <person name="Belmonte R."/>
            <person name="Lobach L."/>
            <person name="Christie J."/>
            <person name="van den Ackerveken G."/>
            <person name="Bottin A."/>
            <person name="Bulone V."/>
            <person name="Diaz-Moreno S.M."/>
            <person name="Dumas B."/>
            <person name="Fan L."/>
            <person name="Gaulin E."/>
            <person name="Govers F."/>
            <person name="Grenville-Briggs L.J."/>
            <person name="Horner N.R."/>
            <person name="Levin J.Z."/>
            <person name="Mammella M."/>
            <person name="Meijer H.J."/>
            <person name="Morris P."/>
            <person name="Nusbaum C."/>
            <person name="Oome S."/>
            <person name="Phillips A.J."/>
            <person name="van Rooyen D."/>
            <person name="Rzeszutek E."/>
            <person name="Saraiva M."/>
            <person name="Secombes C.J."/>
            <person name="Seidl M.F."/>
            <person name="Snel B."/>
            <person name="Stassen J.H."/>
            <person name="Sykes S."/>
            <person name="Tripathy S."/>
            <person name="van den Berg H."/>
            <person name="Vega-Arreguin J.C."/>
            <person name="Wawra S."/>
            <person name="Young S.K."/>
            <person name="Zeng Q."/>
            <person name="Dieguez-Uribeondo J."/>
            <person name="Russ C."/>
            <person name="Tyler B.M."/>
            <person name="van West P."/>
        </authorList>
    </citation>
    <scope>NUCLEOTIDE SEQUENCE [LARGE SCALE GENOMIC DNA]</scope>
    <source>
        <strain evidence="1 2">CBS 223.65</strain>
    </source>
</reference>
<evidence type="ECO:0000313" key="2">
    <source>
        <dbReference type="Proteomes" id="UP000030745"/>
    </source>
</evidence>
<evidence type="ECO:0000313" key="1">
    <source>
        <dbReference type="EMBL" id="KDO18471.1"/>
    </source>
</evidence>
<dbReference type="GeneID" id="24137827"/>
<dbReference type="Proteomes" id="UP000030745">
    <property type="component" value="Unassembled WGS sequence"/>
</dbReference>
<protein>
    <submittedName>
        <fullName evidence="1">Uncharacterized protein</fullName>
    </submittedName>
</protein>